<dbReference type="EMBL" id="FQWL01000005">
    <property type="protein sequence ID" value="SHG92137.1"/>
    <property type="molecule type" value="Genomic_DNA"/>
</dbReference>
<accession>A0A1M5NRN2</accession>
<dbReference type="PROSITE" id="PS50943">
    <property type="entry name" value="HTH_CROC1"/>
    <property type="match status" value="1"/>
</dbReference>
<organism evidence="6 7">
    <name type="scientific">Flagellimonas flava</name>
    <dbReference type="NCBI Taxonomy" id="570519"/>
    <lineage>
        <taxon>Bacteria</taxon>
        <taxon>Pseudomonadati</taxon>
        <taxon>Bacteroidota</taxon>
        <taxon>Flavobacteriia</taxon>
        <taxon>Flavobacteriales</taxon>
        <taxon>Flavobacteriaceae</taxon>
        <taxon>Flagellimonas</taxon>
    </lineage>
</organism>
<sequence length="343" mass="39561">MHPKKYTLQDIAELAQVSRGTVDRVVNNRGKVSAKAKEKVEKVLKEIDYKPNLIARSLKRHKNLAIAVVIPQHNQHDVYWDQCAQGIQEAGKKWSQFGIELNYFYYQKSKESFVKTLMEAWQTGPNAILMAPIYYEELKWVFPQIEQLDIPIGFINTPIEEVDYLTFVGQDYKKSGRLAAQLMENLIKSYPPQKILIAHIGVDTDHAIHLHDKEKGFREYFAERIPDFEIETISFRTDNVSKNLDSFMSDFAGVYVTTSKTHLLSEYLSSHPKIKVIGYDLVPRNIELLRKGTINMLLNQNPKMQGHACIDHLSNHLLYNIAVDKKKLFPIDIVLTENLPSYL</sequence>
<dbReference type="InterPro" id="IPR010982">
    <property type="entry name" value="Lambda_DNA-bd_dom_sf"/>
</dbReference>
<feature type="domain" description="HTH cro/C1-type" evidence="5">
    <location>
        <begin position="4"/>
        <end position="50"/>
    </location>
</feature>
<dbReference type="PANTHER" id="PTHR30146">
    <property type="entry name" value="LACI-RELATED TRANSCRIPTIONAL REPRESSOR"/>
    <property type="match status" value="1"/>
</dbReference>
<proteinExistence type="predicted"/>
<reference evidence="7" key="1">
    <citation type="submission" date="2016-11" db="EMBL/GenBank/DDBJ databases">
        <authorList>
            <person name="Varghese N."/>
            <person name="Submissions S."/>
        </authorList>
    </citation>
    <scope>NUCLEOTIDE SEQUENCE [LARGE SCALE GENOMIC DNA]</scope>
    <source>
        <strain evidence="7">DSM 22638</strain>
    </source>
</reference>
<keyword evidence="7" id="KW-1185">Reference proteome</keyword>
<dbReference type="Gene3D" id="3.40.50.2300">
    <property type="match status" value="2"/>
</dbReference>
<dbReference type="Gene3D" id="1.10.260.40">
    <property type="entry name" value="lambda repressor-like DNA-binding domains"/>
    <property type="match status" value="1"/>
</dbReference>
<evidence type="ECO:0000259" key="4">
    <source>
        <dbReference type="PROSITE" id="PS50932"/>
    </source>
</evidence>
<dbReference type="Proteomes" id="UP000184532">
    <property type="component" value="Unassembled WGS sequence"/>
</dbReference>
<dbReference type="Pfam" id="PF00356">
    <property type="entry name" value="LacI"/>
    <property type="match status" value="1"/>
</dbReference>
<keyword evidence="1" id="KW-0805">Transcription regulation</keyword>
<dbReference type="PANTHER" id="PTHR30146:SF144">
    <property type="entry name" value="LACI-FAMILY TRANSCRIPTION REGULATOR"/>
    <property type="match status" value="1"/>
</dbReference>
<dbReference type="CDD" id="cd01392">
    <property type="entry name" value="HTH_LacI"/>
    <property type="match status" value="1"/>
</dbReference>
<dbReference type="OrthoDB" id="628703at2"/>
<keyword evidence="2" id="KW-0238">DNA-binding</keyword>
<dbReference type="InterPro" id="IPR001387">
    <property type="entry name" value="Cro/C1-type_HTH"/>
</dbReference>
<evidence type="ECO:0000256" key="3">
    <source>
        <dbReference type="ARBA" id="ARBA00023163"/>
    </source>
</evidence>
<dbReference type="InterPro" id="IPR025997">
    <property type="entry name" value="SBP_2_dom"/>
</dbReference>
<dbReference type="GO" id="GO:0003700">
    <property type="term" value="F:DNA-binding transcription factor activity"/>
    <property type="evidence" value="ECO:0007669"/>
    <property type="project" value="TreeGrafter"/>
</dbReference>
<dbReference type="STRING" id="570519.SAMN04488116_2941"/>
<evidence type="ECO:0000313" key="7">
    <source>
        <dbReference type="Proteomes" id="UP000184532"/>
    </source>
</evidence>
<evidence type="ECO:0000256" key="1">
    <source>
        <dbReference type="ARBA" id="ARBA00023015"/>
    </source>
</evidence>
<dbReference type="PROSITE" id="PS00356">
    <property type="entry name" value="HTH_LACI_1"/>
    <property type="match status" value="1"/>
</dbReference>
<dbReference type="PROSITE" id="PS50932">
    <property type="entry name" value="HTH_LACI_2"/>
    <property type="match status" value="1"/>
</dbReference>
<dbReference type="Pfam" id="PF13407">
    <property type="entry name" value="Peripla_BP_4"/>
    <property type="match status" value="1"/>
</dbReference>
<dbReference type="SMART" id="SM00354">
    <property type="entry name" value="HTH_LACI"/>
    <property type="match status" value="1"/>
</dbReference>
<keyword evidence="3" id="KW-0804">Transcription</keyword>
<feature type="domain" description="HTH lacI-type" evidence="4">
    <location>
        <begin position="6"/>
        <end position="60"/>
    </location>
</feature>
<dbReference type="SUPFAM" id="SSF53822">
    <property type="entry name" value="Periplasmic binding protein-like I"/>
    <property type="match status" value="1"/>
</dbReference>
<dbReference type="RefSeq" id="WP_073180964.1">
    <property type="nucleotide sequence ID" value="NZ_FQWL01000005.1"/>
</dbReference>
<dbReference type="AlphaFoldDB" id="A0A1M5NRN2"/>
<dbReference type="GO" id="GO:0000976">
    <property type="term" value="F:transcription cis-regulatory region binding"/>
    <property type="evidence" value="ECO:0007669"/>
    <property type="project" value="TreeGrafter"/>
</dbReference>
<dbReference type="SUPFAM" id="SSF47413">
    <property type="entry name" value="lambda repressor-like DNA-binding domains"/>
    <property type="match status" value="1"/>
</dbReference>
<name>A0A1M5NRN2_9FLAO</name>
<dbReference type="InterPro" id="IPR000843">
    <property type="entry name" value="HTH_LacI"/>
</dbReference>
<dbReference type="InterPro" id="IPR028082">
    <property type="entry name" value="Peripla_BP_I"/>
</dbReference>
<evidence type="ECO:0000313" key="6">
    <source>
        <dbReference type="EMBL" id="SHG92137.1"/>
    </source>
</evidence>
<protein>
    <submittedName>
        <fullName evidence="6">LacI family transcriptional regulator</fullName>
    </submittedName>
</protein>
<evidence type="ECO:0000259" key="5">
    <source>
        <dbReference type="PROSITE" id="PS50943"/>
    </source>
</evidence>
<gene>
    <name evidence="6" type="ORF">SAMN04488116_2941</name>
</gene>
<evidence type="ECO:0000256" key="2">
    <source>
        <dbReference type="ARBA" id="ARBA00023125"/>
    </source>
</evidence>